<feature type="transmembrane region" description="Helical" evidence="7">
    <location>
        <begin position="677"/>
        <end position="694"/>
    </location>
</feature>
<evidence type="ECO:0000256" key="5">
    <source>
        <dbReference type="ARBA" id="ARBA00022989"/>
    </source>
</evidence>
<dbReference type="Pfam" id="PF13839">
    <property type="entry name" value="PC-Esterase"/>
    <property type="match status" value="3"/>
</dbReference>
<keyword evidence="11" id="KW-1185">Reference proteome</keyword>
<sequence>MGGELHSTIKTYLIIALFITACCLTFYNRPITFEENQNLLDDSNRGCNLFSGKWVYDDKSHPQYNDTQCSFMFEEYACEKYGRKDLKYQKWRWQPRDCDLPRFNGASFMEKIRGKKLIFVGDSLNKNQWTSLLCLIESSIPSSSSKSVIQEGNLFTFHAIEYNATIGFYWSPFLVESNNDDPMVHRERVRTVRIHSIEKHARQWNDADILIFDSFVWWTDPTMTLLWGSFGSSDAIYKRVEMGHRHYEMALNTWSDWLEININRTKTKLFFHCIPSLSCYTRKTNHKWIYEVLTDQYHHFRSLLCFLFVTIFIASLFLTGGHRQNQNHTTRDQRVRNDEEHNKCNLFSGKWVYDNESYPLYKEQQCSFMPGDLTCEQNGRKDLNYQFWRWQPHDCDLPRFNATAFMEHIRGKRLVFVGDSLNRNQWMSMLCLLESAIPPSSRLLIQQQQYIIPVPEYNATIEFYWSPMLVETNCDDPVHHNSQNRTVRISAIKKHARHWTNADILVFNSYAWWTVDKPITLLWGSFGSLDAIYKNVTTWLRPFEMAMETWSNWLEINLNRDKTKLFFMSMSPLHYNAEEWGLGNWQNCYGETKPIPMEEDNLGSLINREMMEIAESAIYELDKRGVKVQYINITHLSAYRKEAHPSIYKKHPVPPSKEQLANPTSYSDCLHWSRLPFIYLFLLIFFITTALYLTGDNGRIIKQPDIRKEHQTDCKKEPTLEERTAQNGPIQGCDLFSGRWVFDNITYPLYEEGQCSFMLRDYACEKYGRKDFKYQNWRWQPHGCELPRFNATALLEKIRGKKLVFVGDSLNKNQWTSMLCLIESSISPYTSKSVTQNGNLFTFQATEYNATIGFYWSPLLVESNCDDPETHRVRDRIFSVTSIEKHAIHWNDADILVFDSFMWWLEPTMRILWGSIGSPDGIYKRVEMRLRRFEMALNTWSNWLEFNINRTKTKFWDEKKNCYNETEPIFKEDYWGISTERDMMQVAESALEKLETRGIKFQYLNITHLSDYRKDAHPSIYRRFQEPPSEEQLKDPTSYSDCVHWCLPGVPDIWNQILYSYIINS</sequence>
<reference evidence="10 11" key="1">
    <citation type="submission" date="2024-12" db="EMBL/GenBank/DDBJ databases">
        <title>The unique morphological basis and parallel evolutionary history of personate flowers in Penstemon.</title>
        <authorList>
            <person name="Depatie T.H."/>
            <person name="Wessinger C.A."/>
        </authorList>
    </citation>
    <scope>NUCLEOTIDE SEQUENCE [LARGE SCALE GENOMIC DNA]</scope>
    <source>
        <strain evidence="10">WTNN_2</strain>
        <tissue evidence="10">Leaf</tissue>
    </source>
</reference>
<evidence type="ECO:0000256" key="7">
    <source>
        <dbReference type="SAM" id="Phobius"/>
    </source>
</evidence>
<feature type="domain" description="Trichome birefringence-like N-terminal" evidence="9">
    <location>
        <begin position="732"/>
        <end position="785"/>
    </location>
</feature>
<feature type="transmembrane region" description="Helical" evidence="7">
    <location>
        <begin position="303"/>
        <end position="321"/>
    </location>
</feature>
<keyword evidence="5 7" id="KW-1133">Transmembrane helix</keyword>
<dbReference type="PANTHER" id="PTHR32285:SF239">
    <property type="entry name" value="PROTEIN TRICHOME BIREFRINGENCE-LIKE 34"/>
    <property type="match status" value="1"/>
</dbReference>
<dbReference type="InterPro" id="IPR029962">
    <property type="entry name" value="TBL"/>
</dbReference>
<proteinExistence type="inferred from homology"/>
<protein>
    <recommendedName>
        <fullName evidence="12">Trichome birefringence-like N-terminal domain-containing protein</fullName>
    </recommendedName>
</protein>
<gene>
    <name evidence="10" type="ORF">ACJIZ3_019024</name>
</gene>
<dbReference type="GO" id="GO:0016020">
    <property type="term" value="C:membrane"/>
    <property type="evidence" value="ECO:0007669"/>
    <property type="project" value="UniProtKB-SubCell"/>
</dbReference>
<feature type="domain" description="Trichome birefringence-like C-terminal" evidence="8">
    <location>
        <begin position="100"/>
        <end position="274"/>
    </location>
</feature>
<keyword evidence="6 7" id="KW-0472">Membrane</keyword>
<dbReference type="AlphaFoldDB" id="A0ABD3SZZ9"/>
<comment type="subcellular location">
    <subcellularLocation>
        <location evidence="1">Membrane</location>
        <topology evidence="1">Single-pass membrane protein</topology>
    </subcellularLocation>
</comment>
<dbReference type="Proteomes" id="UP001634393">
    <property type="component" value="Unassembled WGS sequence"/>
</dbReference>
<feature type="domain" description="Trichome birefringence-like C-terminal" evidence="8">
    <location>
        <begin position="786"/>
        <end position="1060"/>
    </location>
</feature>
<organism evidence="10 11">
    <name type="scientific">Penstemon smallii</name>
    <dbReference type="NCBI Taxonomy" id="265156"/>
    <lineage>
        <taxon>Eukaryota</taxon>
        <taxon>Viridiplantae</taxon>
        <taxon>Streptophyta</taxon>
        <taxon>Embryophyta</taxon>
        <taxon>Tracheophyta</taxon>
        <taxon>Spermatophyta</taxon>
        <taxon>Magnoliopsida</taxon>
        <taxon>eudicotyledons</taxon>
        <taxon>Gunneridae</taxon>
        <taxon>Pentapetalae</taxon>
        <taxon>asterids</taxon>
        <taxon>lamiids</taxon>
        <taxon>Lamiales</taxon>
        <taxon>Plantaginaceae</taxon>
        <taxon>Cheloneae</taxon>
        <taxon>Penstemon</taxon>
    </lineage>
</organism>
<keyword evidence="4" id="KW-0735">Signal-anchor</keyword>
<evidence type="ECO:0000256" key="4">
    <source>
        <dbReference type="ARBA" id="ARBA00022968"/>
    </source>
</evidence>
<evidence type="ECO:0000259" key="9">
    <source>
        <dbReference type="Pfam" id="PF14416"/>
    </source>
</evidence>
<dbReference type="EMBL" id="JBJXBP010000005">
    <property type="protein sequence ID" value="KAL3830222.1"/>
    <property type="molecule type" value="Genomic_DNA"/>
</dbReference>
<feature type="domain" description="Trichome birefringence-like C-terminal" evidence="8">
    <location>
        <begin position="397"/>
        <end position="672"/>
    </location>
</feature>
<comment type="caution">
    <text evidence="10">The sequence shown here is derived from an EMBL/GenBank/DDBJ whole genome shotgun (WGS) entry which is preliminary data.</text>
</comment>
<evidence type="ECO:0000313" key="11">
    <source>
        <dbReference type="Proteomes" id="UP001634393"/>
    </source>
</evidence>
<evidence type="ECO:0000313" key="10">
    <source>
        <dbReference type="EMBL" id="KAL3830222.1"/>
    </source>
</evidence>
<evidence type="ECO:0000256" key="1">
    <source>
        <dbReference type="ARBA" id="ARBA00004167"/>
    </source>
</evidence>
<evidence type="ECO:0000256" key="6">
    <source>
        <dbReference type="ARBA" id="ARBA00023136"/>
    </source>
</evidence>
<keyword evidence="3 7" id="KW-0812">Transmembrane</keyword>
<dbReference type="InterPro" id="IPR025846">
    <property type="entry name" value="TBL_N"/>
</dbReference>
<accession>A0ABD3SZZ9</accession>
<comment type="similarity">
    <text evidence="2">Belongs to the PC-esterase family. TBL subfamily.</text>
</comment>
<dbReference type="Pfam" id="PF14416">
    <property type="entry name" value="PMR5N"/>
    <property type="match status" value="3"/>
</dbReference>
<evidence type="ECO:0000259" key="8">
    <source>
        <dbReference type="Pfam" id="PF13839"/>
    </source>
</evidence>
<feature type="domain" description="Trichome birefringence-like N-terminal" evidence="9">
    <location>
        <begin position="343"/>
        <end position="396"/>
    </location>
</feature>
<evidence type="ECO:0000256" key="2">
    <source>
        <dbReference type="ARBA" id="ARBA00007727"/>
    </source>
</evidence>
<dbReference type="PANTHER" id="PTHR32285">
    <property type="entry name" value="PROTEIN TRICHOME BIREFRINGENCE-LIKE 9-RELATED"/>
    <property type="match status" value="1"/>
</dbReference>
<evidence type="ECO:0000256" key="3">
    <source>
        <dbReference type="ARBA" id="ARBA00022692"/>
    </source>
</evidence>
<dbReference type="InterPro" id="IPR026057">
    <property type="entry name" value="TBL_C"/>
</dbReference>
<name>A0ABD3SZZ9_9LAMI</name>
<evidence type="ECO:0008006" key="12">
    <source>
        <dbReference type="Google" id="ProtNLM"/>
    </source>
</evidence>
<feature type="transmembrane region" description="Helical" evidence="7">
    <location>
        <begin position="12"/>
        <end position="28"/>
    </location>
</feature>
<feature type="domain" description="Trichome birefringence-like N-terminal" evidence="9">
    <location>
        <begin position="46"/>
        <end position="99"/>
    </location>
</feature>